<keyword evidence="1" id="KW-0732">Signal</keyword>
<dbReference type="GO" id="GO:0004497">
    <property type="term" value="F:monooxygenase activity"/>
    <property type="evidence" value="ECO:0007669"/>
    <property type="project" value="UniProtKB-KW"/>
</dbReference>
<keyword evidence="3" id="KW-0560">Oxidoreductase</keyword>
<dbReference type="AlphaFoldDB" id="A0A1H3X9Q9"/>
<protein>
    <submittedName>
        <fullName evidence="3">Quinol monooxygenase YgiN</fullName>
    </submittedName>
</protein>
<accession>A0A1H3X9Q9</accession>
<dbReference type="EMBL" id="FNQG01000005">
    <property type="protein sequence ID" value="SDZ95671.1"/>
    <property type="molecule type" value="Genomic_DNA"/>
</dbReference>
<feature type="domain" description="ABM" evidence="2">
    <location>
        <begin position="141"/>
        <end position="237"/>
    </location>
</feature>
<gene>
    <name evidence="3" type="ORF">SAMN05660648_01364</name>
</gene>
<dbReference type="Pfam" id="PF03992">
    <property type="entry name" value="ABM"/>
    <property type="match status" value="2"/>
</dbReference>
<dbReference type="PROSITE" id="PS51725">
    <property type="entry name" value="ABM"/>
    <property type="match status" value="1"/>
</dbReference>
<dbReference type="InterPro" id="IPR011008">
    <property type="entry name" value="Dimeric_a/b-barrel"/>
</dbReference>
<dbReference type="InterPro" id="IPR050744">
    <property type="entry name" value="AI-2_Isomerase_LsrG"/>
</dbReference>
<keyword evidence="3" id="KW-0503">Monooxygenase</keyword>
<dbReference type="PANTHER" id="PTHR33336:SF3">
    <property type="entry name" value="ABM DOMAIN-CONTAINING PROTEIN"/>
    <property type="match status" value="1"/>
</dbReference>
<dbReference type="PANTHER" id="PTHR33336">
    <property type="entry name" value="QUINOL MONOOXYGENASE YGIN-RELATED"/>
    <property type="match status" value="1"/>
</dbReference>
<feature type="chain" id="PRO_5038697581" evidence="1">
    <location>
        <begin position="25"/>
        <end position="248"/>
    </location>
</feature>
<evidence type="ECO:0000313" key="4">
    <source>
        <dbReference type="Proteomes" id="UP000183469"/>
    </source>
</evidence>
<dbReference type="Proteomes" id="UP000183469">
    <property type="component" value="Unassembled WGS sequence"/>
</dbReference>
<reference evidence="3 4" key="1">
    <citation type="submission" date="2016-10" db="EMBL/GenBank/DDBJ databases">
        <authorList>
            <person name="de Groot N.N."/>
        </authorList>
    </citation>
    <scope>NUCLEOTIDE SEQUENCE [LARGE SCALE GENOMIC DNA]</scope>
    <source>
        <strain evidence="3 4">DSM 2872</strain>
    </source>
</reference>
<evidence type="ECO:0000313" key="3">
    <source>
        <dbReference type="EMBL" id="SDZ95671.1"/>
    </source>
</evidence>
<organism evidence="3 4">
    <name type="scientific">Selenomonas ruminantium</name>
    <dbReference type="NCBI Taxonomy" id="971"/>
    <lineage>
        <taxon>Bacteria</taxon>
        <taxon>Bacillati</taxon>
        <taxon>Bacillota</taxon>
        <taxon>Negativicutes</taxon>
        <taxon>Selenomonadales</taxon>
        <taxon>Selenomonadaceae</taxon>
        <taxon>Selenomonas</taxon>
    </lineage>
</organism>
<dbReference type="Gene3D" id="3.30.70.100">
    <property type="match status" value="1"/>
</dbReference>
<feature type="signal peptide" evidence="1">
    <location>
        <begin position="1"/>
        <end position="24"/>
    </location>
</feature>
<proteinExistence type="predicted"/>
<evidence type="ECO:0000256" key="1">
    <source>
        <dbReference type="SAM" id="SignalP"/>
    </source>
</evidence>
<dbReference type="SUPFAM" id="SSF54909">
    <property type="entry name" value="Dimeric alpha+beta barrel"/>
    <property type="match status" value="2"/>
</dbReference>
<evidence type="ECO:0000259" key="2">
    <source>
        <dbReference type="PROSITE" id="PS51725"/>
    </source>
</evidence>
<name>A0A1H3X9Q9_SELRU</name>
<sequence>MKNVWKKGVMFCLGGMLMASSVVGAHPIRTPEGNMPMLHWAVLESTPGTMQAMGAIGAKTVGPQTAKEAGTYALYGAIDVKNHDLMRLLEIYESYEAYRIHSTSEAFQEYRAARLPMLKSLRIMEANGIALEQKDSGTATVAYMHRYEVAPEKLAEYQHLATAEAVRAVREDAGVMGMFVTAEHDNPNIIHTMELYRDKAAYEQYQQSAKAKEFQSKIGAMFIKAHTVENLPANITLSQKGLQGAKHF</sequence>
<dbReference type="InterPro" id="IPR007138">
    <property type="entry name" value="ABM_dom"/>
</dbReference>